<feature type="domain" description="ABC3 transporter permease C-terminal" evidence="7">
    <location>
        <begin position="673"/>
        <end position="785"/>
    </location>
</feature>
<dbReference type="InterPro" id="IPR003838">
    <property type="entry name" value="ABC3_permease_C"/>
</dbReference>
<organism evidence="9 10">
    <name type="scientific">Hanamia caeni</name>
    <dbReference type="NCBI Taxonomy" id="2294116"/>
    <lineage>
        <taxon>Bacteria</taxon>
        <taxon>Pseudomonadati</taxon>
        <taxon>Bacteroidota</taxon>
        <taxon>Chitinophagia</taxon>
        <taxon>Chitinophagales</taxon>
        <taxon>Chitinophagaceae</taxon>
        <taxon>Hanamia</taxon>
    </lineage>
</organism>
<dbReference type="EMBL" id="RJJR01000014">
    <property type="protein sequence ID" value="RNI34274.1"/>
    <property type="molecule type" value="Genomic_DNA"/>
</dbReference>
<keyword evidence="4 6" id="KW-1133">Transmembrane helix</keyword>
<dbReference type="PANTHER" id="PTHR30572">
    <property type="entry name" value="MEMBRANE COMPONENT OF TRANSPORTER-RELATED"/>
    <property type="match status" value="1"/>
</dbReference>
<evidence type="ECO:0000256" key="4">
    <source>
        <dbReference type="ARBA" id="ARBA00022989"/>
    </source>
</evidence>
<feature type="transmembrane region" description="Helical" evidence="6">
    <location>
        <begin position="377"/>
        <end position="401"/>
    </location>
</feature>
<feature type="transmembrane region" description="Helical" evidence="6">
    <location>
        <begin position="335"/>
        <end position="357"/>
    </location>
</feature>
<reference evidence="9 10" key="1">
    <citation type="submission" date="2018-11" db="EMBL/GenBank/DDBJ databases">
        <title>Draft genome sequence of Ferruginibacter sp. BO-59.</title>
        <authorList>
            <person name="Im W.T."/>
        </authorList>
    </citation>
    <scope>NUCLEOTIDE SEQUENCE [LARGE SCALE GENOMIC DNA]</scope>
    <source>
        <strain evidence="9 10">BO-59</strain>
    </source>
</reference>
<proteinExistence type="predicted"/>
<dbReference type="InterPro" id="IPR025857">
    <property type="entry name" value="MacB_PCD"/>
</dbReference>
<evidence type="ECO:0000256" key="5">
    <source>
        <dbReference type="ARBA" id="ARBA00023136"/>
    </source>
</evidence>
<feature type="transmembrane region" description="Helical" evidence="6">
    <location>
        <begin position="713"/>
        <end position="733"/>
    </location>
</feature>
<dbReference type="RefSeq" id="WP_123121815.1">
    <property type="nucleotide sequence ID" value="NZ_RJJR01000014.1"/>
</dbReference>
<feature type="transmembrane region" description="Helical" evidence="6">
    <location>
        <begin position="672"/>
        <end position="693"/>
    </location>
</feature>
<feature type="transmembrane region" description="Helical" evidence="6">
    <location>
        <begin position="284"/>
        <end position="306"/>
    </location>
</feature>
<dbReference type="Proteomes" id="UP000267223">
    <property type="component" value="Unassembled WGS sequence"/>
</dbReference>
<feature type="domain" description="MacB-like periplasmic core" evidence="8">
    <location>
        <begin position="433"/>
        <end position="633"/>
    </location>
</feature>
<evidence type="ECO:0000256" key="6">
    <source>
        <dbReference type="SAM" id="Phobius"/>
    </source>
</evidence>
<dbReference type="InterPro" id="IPR050250">
    <property type="entry name" value="Macrolide_Exporter_MacB"/>
</dbReference>
<keyword evidence="10" id="KW-1185">Reference proteome</keyword>
<feature type="domain" description="MacB-like periplasmic core" evidence="8">
    <location>
        <begin position="20"/>
        <end position="242"/>
    </location>
</feature>
<keyword evidence="2" id="KW-1003">Cell membrane</keyword>
<feature type="transmembrane region" description="Helical" evidence="6">
    <location>
        <begin position="753"/>
        <end position="775"/>
    </location>
</feature>
<evidence type="ECO:0000313" key="10">
    <source>
        <dbReference type="Proteomes" id="UP000267223"/>
    </source>
</evidence>
<dbReference type="OrthoDB" id="5933722at2"/>
<feature type="transmembrane region" description="Helical" evidence="6">
    <location>
        <begin position="21"/>
        <end position="41"/>
    </location>
</feature>
<evidence type="ECO:0000256" key="3">
    <source>
        <dbReference type="ARBA" id="ARBA00022692"/>
    </source>
</evidence>
<dbReference type="PANTHER" id="PTHR30572:SF18">
    <property type="entry name" value="ABC-TYPE MACROLIDE FAMILY EXPORT SYSTEM PERMEASE COMPONENT 2"/>
    <property type="match status" value="1"/>
</dbReference>
<keyword evidence="5 6" id="KW-0472">Membrane</keyword>
<accession>A0A3M9N900</accession>
<dbReference type="Pfam" id="PF12704">
    <property type="entry name" value="MacB_PCD"/>
    <property type="match status" value="2"/>
</dbReference>
<comment type="caution">
    <text evidence="9">The sequence shown here is derived from an EMBL/GenBank/DDBJ whole genome shotgun (WGS) entry which is preliminary data.</text>
</comment>
<dbReference type="Pfam" id="PF02687">
    <property type="entry name" value="FtsX"/>
    <property type="match status" value="2"/>
</dbReference>
<evidence type="ECO:0000313" key="9">
    <source>
        <dbReference type="EMBL" id="RNI34274.1"/>
    </source>
</evidence>
<sequence>MIPNYFKIAWRNIIRNKAFSVINILGLVLGLTCSLLIFLWIKDEYSVDAFHKSGKELYQVYERQTYDGKIDAGYPTQGLLAQELKKQIPEIRYATAFDYAGPPGTENTFEVGDKINKMTGMFAGADFFSMFSFHLLQGSVAEALNEPSGIAISRRMADNFFGSPEKAIGKAIRYENKESLKVTAVFENIPANSSLQFDFLRSWTDYIKQNSWVNNWGNTAPQTFIQLRKDANANKVEAKIKDFIYNYQPKNKGLLTELALQPFSQRYLYSNFKDGYIDGGRIEYVHLFTIIAIFILLIACINFMNLATARSSKRAKEIGIRKVVGAMRSSLIGQFIGESVLFSFISIFMALLLTSLLLPAFNNLTGKHLVLPVHQPFFYATIVGLLLITGVVAGSYPAFFLSSLNPVRVLKGKLQFSQATAFFRKGLVVFQFALSIILIIATIVIYEQMKYVQNKNLGYNRENLVYIPIEGNLVKKFDVFKQEAKSNTAILNISKMRNSPTYIEHHTNSISWPGKGPDVNVSFADGVVGYDFVKTLGLKMAAGRDFSPAFNDSAHYILNETAVKKIGFAGVATGKEISWGNRKGTVIGVLKDFHFNSFHTPIEPLIIRLDEGWSWGTILVRIKAGETGQALADLEKICKTVNPEFPFSYQFSDLQYASLYKSEQVVSKLSNYFAFLAIFISCLGLFGLAMFTAEQRNKEIGIRKVLGATSKNIVALLSSNFLKPILISLVIAFPVAWLAAQKWLEGFAYRIHISWWIFLIAGFIAILIALITVSFQAIKAAIANPVTSLRSE</sequence>
<dbReference type="AlphaFoldDB" id="A0A3M9N900"/>
<feature type="transmembrane region" description="Helical" evidence="6">
    <location>
        <begin position="422"/>
        <end position="446"/>
    </location>
</feature>
<dbReference type="GO" id="GO:0005886">
    <property type="term" value="C:plasma membrane"/>
    <property type="evidence" value="ECO:0007669"/>
    <property type="project" value="UniProtKB-SubCell"/>
</dbReference>
<protein>
    <submittedName>
        <fullName evidence="9">ABC transporter permease</fullName>
    </submittedName>
</protein>
<evidence type="ECO:0000259" key="8">
    <source>
        <dbReference type="Pfam" id="PF12704"/>
    </source>
</evidence>
<name>A0A3M9N900_9BACT</name>
<evidence type="ECO:0000256" key="1">
    <source>
        <dbReference type="ARBA" id="ARBA00004651"/>
    </source>
</evidence>
<comment type="subcellular location">
    <subcellularLocation>
        <location evidence="1">Cell membrane</location>
        <topology evidence="1">Multi-pass membrane protein</topology>
    </subcellularLocation>
</comment>
<evidence type="ECO:0000259" key="7">
    <source>
        <dbReference type="Pfam" id="PF02687"/>
    </source>
</evidence>
<evidence type="ECO:0000256" key="2">
    <source>
        <dbReference type="ARBA" id="ARBA00022475"/>
    </source>
</evidence>
<feature type="domain" description="ABC3 transporter permease C-terminal" evidence="7">
    <location>
        <begin position="290"/>
        <end position="406"/>
    </location>
</feature>
<keyword evidence="3 6" id="KW-0812">Transmembrane</keyword>
<gene>
    <name evidence="9" type="ORF">EFY79_16400</name>
</gene>
<dbReference type="GO" id="GO:0022857">
    <property type="term" value="F:transmembrane transporter activity"/>
    <property type="evidence" value="ECO:0007669"/>
    <property type="project" value="TreeGrafter"/>
</dbReference>